<protein>
    <recommendedName>
        <fullName evidence="2">NAD-dependent epimerase/dehydratase domain-containing protein</fullName>
    </recommendedName>
</protein>
<reference evidence="3 4" key="1">
    <citation type="submission" date="2018-06" db="EMBL/GenBank/DDBJ databases">
        <title>Extensive metabolic versatility and redundancy in microbially diverse, dynamic hydrothermal sediments.</title>
        <authorList>
            <person name="Dombrowski N."/>
            <person name="Teske A."/>
            <person name="Baker B.J."/>
        </authorList>
    </citation>
    <scope>NUCLEOTIDE SEQUENCE [LARGE SCALE GENOMIC DNA]</scope>
    <source>
        <strain evidence="3">B3_G15</strain>
    </source>
</reference>
<dbReference type="Proteomes" id="UP000280417">
    <property type="component" value="Unassembled WGS sequence"/>
</dbReference>
<dbReference type="EMBL" id="QMQA01000138">
    <property type="protein sequence ID" value="RLE12797.1"/>
    <property type="molecule type" value="Genomic_DNA"/>
</dbReference>
<dbReference type="InterPro" id="IPR036291">
    <property type="entry name" value="NAD(P)-bd_dom_sf"/>
</dbReference>
<evidence type="ECO:0000313" key="3">
    <source>
        <dbReference type="EMBL" id="RLE12797.1"/>
    </source>
</evidence>
<dbReference type="SUPFAM" id="SSF51735">
    <property type="entry name" value="NAD(P)-binding Rossmann-fold domains"/>
    <property type="match status" value="1"/>
</dbReference>
<organism evidence="3 4">
    <name type="scientific">Aerophobetes bacterium</name>
    <dbReference type="NCBI Taxonomy" id="2030807"/>
    <lineage>
        <taxon>Bacteria</taxon>
        <taxon>Candidatus Aerophobota</taxon>
    </lineage>
</organism>
<gene>
    <name evidence="3" type="ORF">DRJ04_05515</name>
</gene>
<feature type="domain" description="NAD-dependent epimerase/dehydratase" evidence="2">
    <location>
        <begin position="3"/>
        <end position="128"/>
    </location>
</feature>
<sequence>MRALVTGGAGFIGSHTVDLLLKKGYRVKVLDNLTPPVHQNGERPSYLPSDVEFILGDVRNKDALSKALKDVDVVFHLAAYQDYLPDFSKFFHVNTVSTALIYELIVTQNLPIRKVIIASSQAVYGEGKYRCKLCSMKYRGIRYPSPRSLNQLKRKEWDIKCYTCDEKMIPVPTDEKKVNPHNQYAMSKYTQEMIALNLGKRYDIPTVCLRYSITQGSRQSFFNAYSGILRSFVVRLLNNQPPIIYEDGRQLRDYVWVGDVARANLLVLEDDRANFEVFNVGGGEKNTLTVLEYANLLINKLGKDIEPDISGRFRFGDTRHIISDISKIKKLGWEPTCSIDEIIDEYISWVEMQGDVIDYYAEAEQRMKQLNVVRLSR</sequence>
<dbReference type="PANTHER" id="PTHR43000">
    <property type="entry name" value="DTDP-D-GLUCOSE 4,6-DEHYDRATASE-RELATED"/>
    <property type="match status" value="1"/>
</dbReference>
<dbReference type="Pfam" id="PF01370">
    <property type="entry name" value="Epimerase"/>
    <property type="match status" value="2"/>
</dbReference>
<comment type="similarity">
    <text evidence="1">Belongs to the NAD(P)-dependent epimerase/dehydratase family.</text>
</comment>
<name>A0A662DE44_UNCAE</name>
<comment type="caution">
    <text evidence="3">The sequence shown here is derived from an EMBL/GenBank/DDBJ whole genome shotgun (WGS) entry which is preliminary data.</text>
</comment>
<evidence type="ECO:0000259" key="2">
    <source>
        <dbReference type="Pfam" id="PF01370"/>
    </source>
</evidence>
<dbReference type="InterPro" id="IPR001509">
    <property type="entry name" value="Epimerase_deHydtase"/>
</dbReference>
<dbReference type="Gene3D" id="3.40.50.720">
    <property type="entry name" value="NAD(P)-binding Rossmann-like Domain"/>
    <property type="match status" value="1"/>
</dbReference>
<accession>A0A662DE44</accession>
<proteinExistence type="inferred from homology"/>
<feature type="domain" description="NAD-dependent epimerase/dehydratase" evidence="2">
    <location>
        <begin position="173"/>
        <end position="281"/>
    </location>
</feature>
<dbReference type="AlphaFoldDB" id="A0A662DE44"/>
<evidence type="ECO:0000256" key="1">
    <source>
        <dbReference type="ARBA" id="ARBA00007637"/>
    </source>
</evidence>
<evidence type="ECO:0000313" key="4">
    <source>
        <dbReference type="Proteomes" id="UP000280417"/>
    </source>
</evidence>